<reference evidence="3" key="1">
    <citation type="journal article" date="2014" name="Stand. Genomic Sci.">
        <title>Genome sequence of the exopolysaccharide-producing Salipiger mucosus type strain (DSM 16094(T)), a moderately halophilic member of the Roseobacter clade.</title>
        <authorList>
            <person name="Riedel T."/>
            <person name="Spring S."/>
            <person name="Fiebig A."/>
            <person name="Petersen J."/>
            <person name="Kyrpides N.C."/>
            <person name="Goker M."/>
            <person name="Klenk H.P."/>
        </authorList>
    </citation>
    <scope>NUCLEOTIDE SEQUENCE [LARGE SCALE GENOMIC DNA]</scope>
    <source>
        <strain evidence="3">DSM 16094</strain>
    </source>
</reference>
<protein>
    <submittedName>
        <fullName evidence="2">Uncharacterized protein</fullName>
    </submittedName>
</protein>
<keyword evidence="1" id="KW-1133">Transmembrane helix</keyword>
<dbReference type="EMBL" id="APVH01000015">
    <property type="protein sequence ID" value="EPX83564.1"/>
    <property type="molecule type" value="Genomic_DNA"/>
</dbReference>
<proteinExistence type="predicted"/>
<name>S9SBH1_9RHOB</name>
<dbReference type="Proteomes" id="UP000015347">
    <property type="component" value="Unassembled WGS sequence"/>
</dbReference>
<evidence type="ECO:0000313" key="2">
    <source>
        <dbReference type="EMBL" id="EPX83564.1"/>
    </source>
</evidence>
<dbReference type="AlphaFoldDB" id="S9SBH1"/>
<accession>S9SBH1</accession>
<comment type="caution">
    <text evidence="2">The sequence shown here is derived from an EMBL/GenBank/DDBJ whole genome shotgun (WGS) entry which is preliminary data.</text>
</comment>
<sequence>MDLPTLQWMCALSGIVLLAASFAIEAFTRLKHGEPTASSGTIPGVAIQLQYLAYLKTSSGSAAMAFLSLTMWSFTIPILGIPMIILSGSLFIASVIVLISLSSRHLKLVMGHERLLTMRKGDLEVPIVLKAGSYAVFGFQLTGGVYGAYIVSLLV</sequence>
<dbReference type="RefSeq" id="WP_020038362.1">
    <property type="nucleotide sequence ID" value="NZ_KE557274.1"/>
</dbReference>
<evidence type="ECO:0000256" key="1">
    <source>
        <dbReference type="SAM" id="Phobius"/>
    </source>
</evidence>
<keyword evidence="1" id="KW-0472">Membrane</keyword>
<feature type="transmembrane region" description="Helical" evidence="1">
    <location>
        <begin position="6"/>
        <end position="30"/>
    </location>
</feature>
<feature type="transmembrane region" description="Helical" evidence="1">
    <location>
        <begin position="78"/>
        <end position="101"/>
    </location>
</feature>
<dbReference type="HOGENOM" id="CLU_1694264_0_0_5"/>
<gene>
    <name evidence="2" type="ORF">Salmuc_02172</name>
</gene>
<keyword evidence="1" id="KW-0812">Transmembrane</keyword>
<evidence type="ECO:0000313" key="3">
    <source>
        <dbReference type="Proteomes" id="UP000015347"/>
    </source>
</evidence>
<organism evidence="2 3">
    <name type="scientific">Salipiger mucosus DSM 16094</name>
    <dbReference type="NCBI Taxonomy" id="1123237"/>
    <lineage>
        <taxon>Bacteria</taxon>
        <taxon>Pseudomonadati</taxon>
        <taxon>Pseudomonadota</taxon>
        <taxon>Alphaproteobacteria</taxon>
        <taxon>Rhodobacterales</taxon>
        <taxon>Roseobacteraceae</taxon>
        <taxon>Salipiger</taxon>
    </lineage>
</organism>
<keyword evidence="3" id="KW-1185">Reference proteome</keyword>